<dbReference type="InterPro" id="IPR039596">
    <property type="entry name" value="GAS1"/>
</dbReference>
<dbReference type="EMBL" id="JAQQBS010000001">
    <property type="protein sequence ID" value="KAK0177997.1"/>
    <property type="molecule type" value="Genomic_DNA"/>
</dbReference>
<reference evidence="9" key="1">
    <citation type="journal article" date="2023" name="bioRxiv">
        <title>Scaffold-level genome assemblies of two parasitoid biocontrol wasps reveal the parthenogenesis mechanism and an associated novel virus.</title>
        <authorList>
            <person name="Inwood S."/>
            <person name="Skelly J."/>
            <person name="Guhlin J."/>
            <person name="Harrop T."/>
            <person name="Goldson S."/>
            <person name="Dearden P."/>
        </authorList>
    </citation>
    <scope>NUCLEOTIDE SEQUENCE</scope>
    <source>
        <strain evidence="9">Irish</strain>
        <tissue evidence="9">Whole body</tissue>
    </source>
</reference>
<gene>
    <name evidence="9" type="ORF">PV328_001985</name>
</gene>
<evidence type="ECO:0000256" key="7">
    <source>
        <dbReference type="SAM" id="SignalP"/>
    </source>
</evidence>
<evidence type="ECO:0000256" key="6">
    <source>
        <dbReference type="SAM" id="Phobius"/>
    </source>
</evidence>
<dbReference type="PANTHER" id="PTHR16840:SF3">
    <property type="entry name" value="GROWTH ARREST-SPECIFIC PROTEIN 1"/>
    <property type="match status" value="1"/>
</dbReference>
<dbReference type="Pfam" id="PF02351">
    <property type="entry name" value="GDNF"/>
    <property type="match status" value="1"/>
</dbReference>
<accession>A0AA39FY53</accession>
<evidence type="ECO:0000256" key="3">
    <source>
        <dbReference type="ARBA" id="ARBA00022729"/>
    </source>
</evidence>
<feature type="domain" description="GDNF/GAS1" evidence="8">
    <location>
        <begin position="133"/>
        <end position="206"/>
    </location>
</feature>
<feature type="signal peptide" evidence="7">
    <location>
        <begin position="1"/>
        <end position="23"/>
    </location>
</feature>
<evidence type="ECO:0000259" key="8">
    <source>
        <dbReference type="Pfam" id="PF02351"/>
    </source>
</evidence>
<dbReference type="PANTHER" id="PTHR16840">
    <property type="entry name" value="GROWTH ARREST-SPECIFIC PROTEIN 1"/>
    <property type="match status" value="1"/>
</dbReference>
<feature type="transmembrane region" description="Helical" evidence="6">
    <location>
        <begin position="244"/>
        <end position="261"/>
    </location>
</feature>
<keyword evidence="5" id="KW-0325">Glycoprotein</keyword>
<proteinExistence type="predicted"/>
<keyword evidence="10" id="KW-1185">Reference proteome</keyword>
<feature type="chain" id="PRO_5041405984" description="GDNF/GAS1 domain-containing protein" evidence="7">
    <location>
        <begin position="24"/>
        <end position="263"/>
    </location>
</feature>
<protein>
    <recommendedName>
        <fullName evidence="8">GDNF/GAS1 domain-containing protein</fullName>
    </recommendedName>
</protein>
<evidence type="ECO:0000313" key="9">
    <source>
        <dbReference type="EMBL" id="KAK0177997.1"/>
    </source>
</evidence>
<keyword evidence="6" id="KW-0812">Transmembrane</keyword>
<keyword evidence="6" id="KW-1133">Transmembrane helix</keyword>
<keyword evidence="3 7" id="KW-0732">Signal</keyword>
<dbReference type="Proteomes" id="UP001168990">
    <property type="component" value="Unassembled WGS sequence"/>
</dbReference>
<sequence length="263" mass="29419">MYSVAQWICLLVILSFVVVTINATNNVTIATTIAIKAPIRCEDARLKCAYRTGCGRALQQYLTSCAAVFQGDSNICHESCQHALIALTSTDEGKELMTCECAKDDIMCLKTKERVEICRSSVNSAMNRTRVSCRIATWICNADALCSTALYYYNGFCKSMFHGKKCTHRCRNSIDILTRQEKAAKLNTCICDGAEDYDCKGIHYNMNLLCFGKILHEYNNVLLPDTRTNEVSGSKDVHTVGNYYLSRTNFIIGVLLILFMAKD</sequence>
<evidence type="ECO:0000256" key="5">
    <source>
        <dbReference type="ARBA" id="ARBA00023180"/>
    </source>
</evidence>
<keyword evidence="2" id="KW-1003">Cell membrane</keyword>
<reference evidence="9" key="2">
    <citation type="submission" date="2023-03" db="EMBL/GenBank/DDBJ databases">
        <authorList>
            <person name="Inwood S.N."/>
            <person name="Skelly J.G."/>
            <person name="Guhlin J."/>
            <person name="Harrop T.W.R."/>
            <person name="Goldson S.G."/>
            <person name="Dearden P.K."/>
        </authorList>
    </citation>
    <scope>NUCLEOTIDE SEQUENCE</scope>
    <source>
        <strain evidence="9">Irish</strain>
        <tissue evidence="9">Whole body</tissue>
    </source>
</reference>
<evidence type="ECO:0000256" key="4">
    <source>
        <dbReference type="ARBA" id="ARBA00023136"/>
    </source>
</evidence>
<dbReference type="AlphaFoldDB" id="A0AA39FY53"/>
<evidence type="ECO:0000256" key="1">
    <source>
        <dbReference type="ARBA" id="ARBA00004236"/>
    </source>
</evidence>
<keyword evidence="4 6" id="KW-0472">Membrane</keyword>
<comment type="subcellular location">
    <subcellularLocation>
        <location evidence="1">Cell membrane</location>
    </subcellularLocation>
</comment>
<dbReference type="GO" id="GO:0005886">
    <property type="term" value="C:plasma membrane"/>
    <property type="evidence" value="ECO:0007669"/>
    <property type="project" value="UniProtKB-SubCell"/>
</dbReference>
<dbReference type="GO" id="GO:0051726">
    <property type="term" value="P:regulation of cell cycle"/>
    <property type="evidence" value="ECO:0007669"/>
    <property type="project" value="InterPro"/>
</dbReference>
<comment type="caution">
    <text evidence="9">The sequence shown here is derived from an EMBL/GenBank/DDBJ whole genome shotgun (WGS) entry which is preliminary data.</text>
</comment>
<organism evidence="9 10">
    <name type="scientific">Microctonus aethiopoides</name>
    <dbReference type="NCBI Taxonomy" id="144406"/>
    <lineage>
        <taxon>Eukaryota</taxon>
        <taxon>Metazoa</taxon>
        <taxon>Ecdysozoa</taxon>
        <taxon>Arthropoda</taxon>
        <taxon>Hexapoda</taxon>
        <taxon>Insecta</taxon>
        <taxon>Pterygota</taxon>
        <taxon>Neoptera</taxon>
        <taxon>Endopterygota</taxon>
        <taxon>Hymenoptera</taxon>
        <taxon>Apocrita</taxon>
        <taxon>Ichneumonoidea</taxon>
        <taxon>Braconidae</taxon>
        <taxon>Euphorinae</taxon>
        <taxon>Microctonus</taxon>
    </lineage>
</organism>
<name>A0AA39FY53_9HYME</name>
<dbReference type="InterPro" id="IPR016017">
    <property type="entry name" value="GDNF/GAS1"/>
</dbReference>
<evidence type="ECO:0000313" key="10">
    <source>
        <dbReference type="Proteomes" id="UP001168990"/>
    </source>
</evidence>
<evidence type="ECO:0000256" key="2">
    <source>
        <dbReference type="ARBA" id="ARBA00022475"/>
    </source>
</evidence>